<keyword evidence="3" id="KW-1185">Reference proteome</keyword>
<keyword evidence="1" id="KW-0732">Signal</keyword>
<dbReference type="Pfam" id="PF05096">
    <property type="entry name" value="Glu_cyclase_2"/>
    <property type="match status" value="1"/>
</dbReference>
<comment type="caution">
    <text evidence="2">The sequence shown here is derived from an EMBL/GenBank/DDBJ whole genome shotgun (WGS) entry which is preliminary data.</text>
</comment>
<dbReference type="SUPFAM" id="SSF50969">
    <property type="entry name" value="YVTN repeat-like/Quinoprotein amine dehydrogenase"/>
    <property type="match status" value="1"/>
</dbReference>
<proteinExistence type="predicted"/>
<dbReference type="GO" id="GO:0016603">
    <property type="term" value="F:glutaminyl-peptide cyclotransferase activity"/>
    <property type="evidence" value="ECO:0007669"/>
    <property type="project" value="InterPro"/>
</dbReference>
<dbReference type="OrthoDB" id="9783700at2"/>
<dbReference type="PANTHER" id="PTHR31270:SF1">
    <property type="entry name" value="GLUTAMINYL-PEPTIDE CYCLOTRANSFERASE"/>
    <property type="match status" value="1"/>
</dbReference>
<sequence>MKRSIVLCSALLALLIASHSSAQPVLNYQVLDYRVLERKAHSRDNFVQGLQIVDGQLYLSAGGYGESRLLRYDFASGELLDGRRLDQRLFAEGLTVVGDEVFQLTWRAGLVLVYDRASLAPKRQWRIPGQGWGLTWNGKQLIYSDGSHQLFFMNAGDGKITRVLPVTAGGRPVSQLNELEWIDGRVWANVWQSDDIVIIDPASGRVDARLDLTGLLPDSDRQRGTDVLNGIAVNPADGGIWVTGKRWPWLFRIEVQPRASSASN</sequence>
<evidence type="ECO:0000313" key="3">
    <source>
        <dbReference type="Proteomes" id="UP000321933"/>
    </source>
</evidence>
<gene>
    <name evidence="2" type="ORF">FVW59_06145</name>
</gene>
<name>A0A5C9A235_9GAMM</name>
<feature type="chain" id="PRO_5023038796" evidence="1">
    <location>
        <begin position="23"/>
        <end position="264"/>
    </location>
</feature>
<dbReference type="EMBL" id="VRYZ01000002">
    <property type="protein sequence ID" value="TXS93411.1"/>
    <property type="molecule type" value="Genomic_DNA"/>
</dbReference>
<dbReference type="RefSeq" id="WP_148063346.1">
    <property type="nucleotide sequence ID" value="NZ_VRYZ01000002.1"/>
</dbReference>
<evidence type="ECO:0000256" key="1">
    <source>
        <dbReference type="SAM" id="SignalP"/>
    </source>
</evidence>
<reference evidence="2 3" key="1">
    <citation type="submission" date="2019-08" db="EMBL/GenBank/DDBJ databases">
        <title>Parahaliea maris sp. nov., isolated from the surface seawater.</title>
        <authorList>
            <person name="Liu Y."/>
        </authorList>
    </citation>
    <scope>NUCLEOTIDE SEQUENCE [LARGE SCALE GENOMIC DNA]</scope>
    <source>
        <strain evidence="2 3">S2-26</strain>
    </source>
</reference>
<accession>A0A5C9A235</accession>
<dbReference type="InterPro" id="IPR011044">
    <property type="entry name" value="Quino_amine_DH_bsu"/>
</dbReference>
<dbReference type="InterPro" id="IPR007788">
    <property type="entry name" value="QCT"/>
</dbReference>
<evidence type="ECO:0000313" key="2">
    <source>
        <dbReference type="EMBL" id="TXS93411.1"/>
    </source>
</evidence>
<protein>
    <submittedName>
        <fullName evidence="2">Glutaminyl-peptide cyclotransferase</fullName>
    </submittedName>
</protein>
<organism evidence="2 3">
    <name type="scientific">Parahaliea aestuarii</name>
    <dbReference type="NCBI Taxonomy" id="1852021"/>
    <lineage>
        <taxon>Bacteria</taxon>
        <taxon>Pseudomonadati</taxon>
        <taxon>Pseudomonadota</taxon>
        <taxon>Gammaproteobacteria</taxon>
        <taxon>Cellvibrionales</taxon>
        <taxon>Halieaceae</taxon>
        <taxon>Parahaliea</taxon>
    </lineage>
</organism>
<dbReference type="PANTHER" id="PTHR31270">
    <property type="entry name" value="GLUTAMINYL-PEPTIDE CYCLOTRANSFERASE"/>
    <property type="match status" value="1"/>
</dbReference>
<dbReference type="AlphaFoldDB" id="A0A5C9A235"/>
<dbReference type="Proteomes" id="UP000321933">
    <property type="component" value="Unassembled WGS sequence"/>
</dbReference>
<dbReference type="InterPro" id="IPR015943">
    <property type="entry name" value="WD40/YVTN_repeat-like_dom_sf"/>
</dbReference>
<dbReference type="Gene3D" id="2.130.10.10">
    <property type="entry name" value="YVTN repeat-like/Quinoprotein amine dehydrogenase"/>
    <property type="match status" value="1"/>
</dbReference>
<keyword evidence="2" id="KW-0808">Transferase</keyword>
<feature type="signal peptide" evidence="1">
    <location>
        <begin position="1"/>
        <end position="22"/>
    </location>
</feature>